<gene>
    <name evidence="3" type="ORF">ONB1V03_LOCUS2392</name>
</gene>
<feature type="coiled-coil region" evidence="1">
    <location>
        <begin position="390"/>
        <end position="428"/>
    </location>
</feature>
<dbReference type="AlphaFoldDB" id="A0A7R9QCY9"/>
<protein>
    <submittedName>
        <fullName evidence="3">Uncharacterized protein</fullName>
    </submittedName>
</protein>
<sequence>MSSDGLNRRKRVVNRNGDTNEENVFQEDPKMWQKRKQYFREELPQIYTKSKIMIADINSSEVMALIRDLLDTDPSKRSSLKDLIGNHRSLQSCPNISRPQVVVANRPANCTKATVAMLVDYVSAADTKVFTGCTPLASAVEANNADIEMALLLRCTILSPMSVSMFSSIDSLNCSSIYRISGQTITYCQNMWNGEDIDGDAYEENLGIEAFPHEYDDMQGASDTDSDTNSADSNLEGRESSHAKIQRLEALIVGLKKEINRVYTCEEVSSKKRLEMIDEKQRVISELRRNSAVDTKRHATARAQWEKERQEWSQKVTDLQDEAKVVITHLNRFKGEAFDSADQCNDLVFGLNTWEAMYLDLDIKSKEQVSHLNEVIAELQRKVGRPSEYRESLEEDIRRLDRELEAKKKETKAMKRKLEKRNAQMRELSMRIRQLGRIDEEMPKTSLSQAVARLDDEYQGIFESMNNLSQMVANLSPD</sequence>
<evidence type="ECO:0000313" key="4">
    <source>
        <dbReference type="Proteomes" id="UP000728032"/>
    </source>
</evidence>
<name>A0A7R9QCY9_9ACAR</name>
<proteinExistence type="predicted"/>
<evidence type="ECO:0000256" key="2">
    <source>
        <dbReference type="SAM" id="MobiDB-lite"/>
    </source>
</evidence>
<feature type="region of interest" description="Disordered" evidence="2">
    <location>
        <begin position="1"/>
        <end position="22"/>
    </location>
</feature>
<accession>A0A7R9QCY9</accession>
<keyword evidence="4" id="KW-1185">Reference proteome</keyword>
<feature type="region of interest" description="Disordered" evidence="2">
    <location>
        <begin position="216"/>
        <end position="240"/>
    </location>
</feature>
<reference evidence="3" key="1">
    <citation type="submission" date="2020-11" db="EMBL/GenBank/DDBJ databases">
        <authorList>
            <person name="Tran Van P."/>
        </authorList>
    </citation>
    <scope>NUCLEOTIDE SEQUENCE</scope>
</reference>
<dbReference type="Proteomes" id="UP000728032">
    <property type="component" value="Unassembled WGS sequence"/>
</dbReference>
<keyword evidence="1" id="KW-0175">Coiled coil</keyword>
<organism evidence="3">
    <name type="scientific">Oppiella nova</name>
    <dbReference type="NCBI Taxonomy" id="334625"/>
    <lineage>
        <taxon>Eukaryota</taxon>
        <taxon>Metazoa</taxon>
        <taxon>Ecdysozoa</taxon>
        <taxon>Arthropoda</taxon>
        <taxon>Chelicerata</taxon>
        <taxon>Arachnida</taxon>
        <taxon>Acari</taxon>
        <taxon>Acariformes</taxon>
        <taxon>Sarcoptiformes</taxon>
        <taxon>Oribatida</taxon>
        <taxon>Brachypylina</taxon>
        <taxon>Oppioidea</taxon>
        <taxon>Oppiidae</taxon>
        <taxon>Oppiella</taxon>
    </lineage>
</organism>
<dbReference type="EMBL" id="CAJPVJ010000541">
    <property type="protein sequence ID" value="CAG2162803.1"/>
    <property type="molecule type" value="Genomic_DNA"/>
</dbReference>
<dbReference type="EMBL" id="OC915366">
    <property type="protein sequence ID" value="CAD7640114.1"/>
    <property type="molecule type" value="Genomic_DNA"/>
</dbReference>
<evidence type="ECO:0000256" key="1">
    <source>
        <dbReference type="SAM" id="Coils"/>
    </source>
</evidence>
<feature type="compositionally biased region" description="Low complexity" evidence="2">
    <location>
        <begin position="221"/>
        <end position="234"/>
    </location>
</feature>
<evidence type="ECO:0000313" key="3">
    <source>
        <dbReference type="EMBL" id="CAD7640114.1"/>
    </source>
</evidence>